<sequence length="252" mass="27482">MLTNIPLGRPREITLPRDIFAASATRTSVPFLELSVVWIEQGIELDDGAGDVGERRAIIRAAFKCLAEPHTGAVPIAAVLARAGVSSRAFYRHFESKDALFLAMQECSGRVLGLGLDQIADDTDGAPADLLAQWIRVSFDAIQDARIRGRAIVLDLEEVRAARGYQSGQEQWRRDRERSLAGLLRRGRADGSFPLTRPERDAAAIRAVVSDELARLGTGGDDRDWECARAASVDFALRAVGARRTCGEPDNT</sequence>
<dbReference type="GO" id="GO:0000976">
    <property type="term" value="F:transcription cis-regulatory region binding"/>
    <property type="evidence" value="ECO:0007669"/>
    <property type="project" value="TreeGrafter"/>
</dbReference>
<name>A0A6N4UXF3_9MYCO</name>
<evidence type="ECO:0000256" key="1">
    <source>
        <dbReference type="ARBA" id="ARBA00023125"/>
    </source>
</evidence>
<dbReference type="PANTHER" id="PTHR30055:SF226">
    <property type="entry name" value="HTH-TYPE TRANSCRIPTIONAL REGULATOR PKSA"/>
    <property type="match status" value="1"/>
</dbReference>
<dbReference type="KEGG" id="malv:MALV_48710"/>
<dbReference type="PROSITE" id="PS50977">
    <property type="entry name" value="HTH_TETR_2"/>
    <property type="match status" value="1"/>
</dbReference>
<dbReference type="AlphaFoldDB" id="A0A6N4UXF3"/>
<organism evidence="4 5">
    <name type="scientific">Mycolicibacterium alvei</name>
    <dbReference type="NCBI Taxonomy" id="67081"/>
    <lineage>
        <taxon>Bacteria</taxon>
        <taxon>Bacillati</taxon>
        <taxon>Actinomycetota</taxon>
        <taxon>Actinomycetes</taxon>
        <taxon>Mycobacteriales</taxon>
        <taxon>Mycobacteriaceae</taxon>
        <taxon>Mycolicibacterium</taxon>
    </lineage>
</organism>
<dbReference type="EMBL" id="AP022565">
    <property type="protein sequence ID" value="BBX29746.1"/>
    <property type="molecule type" value="Genomic_DNA"/>
</dbReference>
<feature type="DNA-binding region" description="H-T-H motif" evidence="2">
    <location>
        <begin position="75"/>
        <end position="94"/>
    </location>
</feature>
<dbReference type="InterPro" id="IPR009057">
    <property type="entry name" value="Homeodomain-like_sf"/>
</dbReference>
<dbReference type="GO" id="GO:0003700">
    <property type="term" value="F:DNA-binding transcription factor activity"/>
    <property type="evidence" value="ECO:0007669"/>
    <property type="project" value="TreeGrafter"/>
</dbReference>
<dbReference type="InterPro" id="IPR001647">
    <property type="entry name" value="HTH_TetR"/>
</dbReference>
<dbReference type="SUPFAM" id="SSF46689">
    <property type="entry name" value="Homeodomain-like"/>
    <property type="match status" value="1"/>
</dbReference>
<evidence type="ECO:0000313" key="5">
    <source>
        <dbReference type="Proteomes" id="UP000466906"/>
    </source>
</evidence>
<gene>
    <name evidence="4" type="ORF">MALV_48710</name>
</gene>
<feature type="domain" description="HTH tetR-type" evidence="3">
    <location>
        <begin position="52"/>
        <end position="112"/>
    </location>
</feature>
<dbReference type="Proteomes" id="UP000466906">
    <property type="component" value="Chromosome"/>
</dbReference>
<keyword evidence="5" id="KW-1185">Reference proteome</keyword>
<dbReference type="PRINTS" id="PR00455">
    <property type="entry name" value="HTHTETR"/>
</dbReference>
<dbReference type="InterPro" id="IPR050109">
    <property type="entry name" value="HTH-type_TetR-like_transc_reg"/>
</dbReference>
<evidence type="ECO:0000259" key="3">
    <source>
        <dbReference type="PROSITE" id="PS50977"/>
    </source>
</evidence>
<dbReference type="Gene3D" id="1.10.357.10">
    <property type="entry name" value="Tetracycline Repressor, domain 2"/>
    <property type="match status" value="1"/>
</dbReference>
<reference evidence="4 5" key="1">
    <citation type="journal article" date="2019" name="Emerg. Microbes Infect.">
        <title>Comprehensive subspecies identification of 175 nontuberculous mycobacteria species based on 7547 genomic profiles.</title>
        <authorList>
            <person name="Matsumoto Y."/>
            <person name="Kinjo T."/>
            <person name="Motooka D."/>
            <person name="Nabeya D."/>
            <person name="Jung N."/>
            <person name="Uechi K."/>
            <person name="Horii T."/>
            <person name="Iida T."/>
            <person name="Fujita J."/>
            <person name="Nakamura S."/>
        </authorList>
    </citation>
    <scope>NUCLEOTIDE SEQUENCE [LARGE SCALE GENOMIC DNA]</scope>
    <source>
        <strain evidence="4 5">JCM 12272</strain>
    </source>
</reference>
<evidence type="ECO:0000313" key="4">
    <source>
        <dbReference type="EMBL" id="BBX29746.1"/>
    </source>
</evidence>
<dbReference type="PANTHER" id="PTHR30055">
    <property type="entry name" value="HTH-TYPE TRANSCRIPTIONAL REGULATOR RUTR"/>
    <property type="match status" value="1"/>
</dbReference>
<accession>A0A6N4UXF3</accession>
<protein>
    <submittedName>
        <fullName evidence="4">TetR family transcriptional regulator</fullName>
    </submittedName>
</protein>
<evidence type="ECO:0000256" key="2">
    <source>
        <dbReference type="PROSITE-ProRule" id="PRU00335"/>
    </source>
</evidence>
<dbReference type="Gene3D" id="1.10.10.60">
    <property type="entry name" value="Homeodomain-like"/>
    <property type="match status" value="1"/>
</dbReference>
<proteinExistence type="predicted"/>
<dbReference type="Pfam" id="PF00440">
    <property type="entry name" value="TetR_N"/>
    <property type="match status" value="1"/>
</dbReference>
<keyword evidence="1 2" id="KW-0238">DNA-binding</keyword>